<feature type="non-terminal residue" evidence="2">
    <location>
        <position position="459"/>
    </location>
</feature>
<name>A0A8E2EWL2_9PEZI</name>
<dbReference type="PANTHER" id="PTHR47551:SF1">
    <property type="entry name" value="TUBULIN--TYROSINE LIGASE PBY1-RELATED"/>
    <property type="match status" value="1"/>
</dbReference>
<dbReference type="OrthoDB" id="202825at2759"/>
<dbReference type="PROSITE" id="PS51221">
    <property type="entry name" value="TTL"/>
    <property type="match status" value="1"/>
</dbReference>
<dbReference type="InterPro" id="IPR013815">
    <property type="entry name" value="ATP_grasp_subdomain_1"/>
</dbReference>
<dbReference type="GO" id="GO:0005524">
    <property type="term" value="F:ATP binding"/>
    <property type="evidence" value="ECO:0007669"/>
    <property type="project" value="InterPro"/>
</dbReference>
<protein>
    <submittedName>
        <fullName evidence="2">TTL-domain-containing protein</fullName>
    </submittedName>
</protein>
<feature type="non-terminal residue" evidence="2">
    <location>
        <position position="1"/>
    </location>
</feature>
<dbReference type="Gene3D" id="3.30.470.20">
    <property type="entry name" value="ATP-grasp fold, B domain"/>
    <property type="match status" value="1"/>
</dbReference>
<dbReference type="Pfam" id="PF03133">
    <property type="entry name" value="TTL"/>
    <property type="match status" value="1"/>
</dbReference>
<dbReference type="GO" id="GO:0000932">
    <property type="term" value="C:P-body"/>
    <property type="evidence" value="ECO:0007669"/>
    <property type="project" value="TreeGrafter"/>
</dbReference>
<evidence type="ECO:0000313" key="3">
    <source>
        <dbReference type="Proteomes" id="UP000250140"/>
    </source>
</evidence>
<evidence type="ECO:0000256" key="1">
    <source>
        <dbReference type="SAM" id="MobiDB-lite"/>
    </source>
</evidence>
<dbReference type="Gene3D" id="3.30.1490.20">
    <property type="entry name" value="ATP-grasp fold, A domain"/>
    <property type="match status" value="1"/>
</dbReference>
<feature type="region of interest" description="Disordered" evidence="1">
    <location>
        <begin position="174"/>
        <end position="201"/>
    </location>
</feature>
<sequence length="459" mass="51711">KICAIIEYEDPYVQPLILSALSAKLSPSSYTLIDSISDLPTPSALLLQFRSYESLEFEHLLRHSETSICNAYIIRKALIRKHYLSTTITNWVTKNSGSILKKFVKPAVDLEVDYAEFLDEALVEAFELRDSFERNESKEKNEREWWILKPSMSDRGQGIRLFSTEEELVQIFEGWEADTPDSEEENEDEETTTNEDANPKMQGQTITEWGSKEKEYIVTSHLRHFIVQPYIHPPLLLSAGLGLGPPSGPRKFHIRTYVLAVGALKVFVYKPMLALFAARAYTAPWEGTNDEEGLKAHLTNTCLQETGERDGSVELFWSLPDTLPDSGAGISAIANTTGECMEPWKEKVWDQICSVTGEVFEAAARGMMVHFQPLPNAFELFGLDFLIAQEPDNHEITTYLLEVNAFPDFRQTGEALRGVVGGLFEEVVDVAIKPFFGIGVDKDGSERMRSVLDVDLGRR</sequence>
<dbReference type="InterPro" id="IPR027746">
    <property type="entry name" value="TTL"/>
</dbReference>
<dbReference type="EMBL" id="KV750112">
    <property type="protein sequence ID" value="OCL06204.1"/>
    <property type="molecule type" value="Genomic_DNA"/>
</dbReference>
<dbReference type="InterPro" id="IPR004344">
    <property type="entry name" value="TTL/TTLL_fam"/>
</dbReference>
<reference evidence="2 3" key="1">
    <citation type="journal article" date="2016" name="Nat. Commun.">
        <title>Ectomycorrhizal ecology is imprinted in the genome of the dominant symbiotic fungus Cenococcum geophilum.</title>
        <authorList>
            <consortium name="DOE Joint Genome Institute"/>
            <person name="Peter M."/>
            <person name="Kohler A."/>
            <person name="Ohm R.A."/>
            <person name="Kuo A."/>
            <person name="Krutzmann J."/>
            <person name="Morin E."/>
            <person name="Arend M."/>
            <person name="Barry K.W."/>
            <person name="Binder M."/>
            <person name="Choi C."/>
            <person name="Clum A."/>
            <person name="Copeland A."/>
            <person name="Grisel N."/>
            <person name="Haridas S."/>
            <person name="Kipfer T."/>
            <person name="LaButti K."/>
            <person name="Lindquist E."/>
            <person name="Lipzen A."/>
            <person name="Maire R."/>
            <person name="Meier B."/>
            <person name="Mihaltcheva S."/>
            <person name="Molinier V."/>
            <person name="Murat C."/>
            <person name="Poggeler S."/>
            <person name="Quandt C.A."/>
            <person name="Sperisen C."/>
            <person name="Tritt A."/>
            <person name="Tisserant E."/>
            <person name="Crous P.W."/>
            <person name="Henrissat B."/>
            <person name="Nehls U."/>
            <person name="Egli S."/>
            <person name="Spatafora J.W."/>
            <person name="Grigoriev I.V."/>
            <person name="Martin F.M."/>
        </authorList>
    </citation>
    <scope>NUCLEOTIDE SEQUENCE [LARGE SCALE GENOMIC DNA]</scope>
    <source>
        <strain evidence="2 3">CBS 207.34</strain>
    </source>
</reference>
<dbReference type="SUPFAM" id="SSF56059">
    <property type="entry name" value="Glutathione synthetase ATP-binding domain-like"/>
    <property type="match status" value="1"/>
</dbReference>
<accession>A0A8E2EWL2</accession>
<keyword evidence="3" id="KW-1185">Reference proteome</keyword>
<dbReference type="PANTHER" id="PTHR47551">
    <property type="entry name" value="TUBULIN--TYROSINE LIGASE PBY1-RELATED"/>
    <property type="match status" value="1"/>
</dbReference>
<feature type="compositionally biased region" description="Acidic residues" evidence="1">
    <location>
        <begin position="175"/>
        <end position="193"/>
    </location>
</feature>
<dbReference type="Proteomes" id="UP000250140">
    <property type="component" value="Unassembled WGS sequence"/>
</dbReference>
<proteinExistence type="predicted"/>
<dbReference type="AlphaFoldDB" id="A0A8E2EWL2"/>
<gene>
    <name evidence="2" type="ORF">AOQ84DRAFT_253879</name>
</gene>
<organism evidence="2 3">
    <name type="scientific">Glonium stellatum</name>
    <dbReference type="NCBI Taxonomy" id="574774"/>
    <lineage>
        <taxon>Eukaryota</taxon>
        <taxon>Fungi</taxon>
        <taxon>Dikarya</taxon>
        <taxon>Ascomycota</taxon>
        <taxon>Pezizomycotina</taxon>
        <taxon>Dothideomycetes</taxon>
        <taxon>Pleosporomycetidae</taxon>
        <taxon>Gloniales</taxon>
        <taxon>Gloniaceae</taxon>
        <taxon>Glonium</taxon>
    </lineage>
</organism>
<evidence type="ECO:0000313" key="2">
    <source>
        <dbReference type="EMBL" id="OCL06204.1"/>
    </source>
</evidence>